<evidence type="ECO:0000256" key="12">
    <source>
        <dbReference type="SAM" id="MobiDB-lite"/>
    </source>
</evidence>
<comment type="caution">
    <text evidence="14">The sequence shown here is derived from an EMBL/GenBank/DDBJ whole genome shotgun (WGS) entry which is preliminary data.</text>
</comment>
<evidence type="ECO:0000256" key="3">
    <source>
        <dbReference type="ARBA" id="ARBA00011629"/>
    </source>
</evidence>
<dbReference type="Proteomes" id="UP000095149">
    <property type="component" value="Unassembled WGS sequence"/>
</dbReference>
<sequence length="1785" mass="197259">MPTNSRYPAGTNPYAPSAASKHPASTRGHRPAGSKAPSQHQSQQILPVRKHIVEEAEVEEFEPPRWRTVMHKKVDFGKFGDSRVLSGRADRITTGYPDFYPSRPGFGQTEDVLTEENVKNGFTGKLFISEAAETFSMHGPIHQHLTNGCLNMLVQLGKEVIQKQEDTLPQFTDRSFRIPVRVVWNDSKRLAFLSDLANPQIPLHRLMLNQVPHGFKGIELLDAMYSPSTSGGHNRPSAGASQTLSESIPVERAVWFIRVLGANEITAHRARTHQTAAASVTVPSPVAATPSSTNTINASPSLPQGSNDWYTQEFTNIIITWLRGQLAQLALPNTGKAPAKPNTNVKSGGGVLQDAKTRARWLSKWDYSNRLLGELDTKQLLSTRLFAGWLSDHLSHVNLAQLGFLLQVISKLLLDISKHQSSARHCLRAACEKLKELRGSPGKDLLGKVDQALVDIIKTLYIADSDVLLSPATWFQHSALLSSIISPSSLQWDDLQRRNQSLMFTPSAAETSSNPRRQQMEEIRKLDSICENTDMVALANSYFDSSSSACHFPLDLPKIEEKVFNLLNWSMGQFQLGAHRPYAVYTLLKHWYDQHEDYQNRQSRPQMVDLFDVVYKWMDTSSAAKDEDNVQAIGITVGELTRRGMFSYGRYLQNLIANGYTARHQRLDGSCVSHHLALLRVLPIFVMAKDLLQQRRIALSGDSLHARKQDEEEEERMIEIHREQIKEYVPEVFGLASHGQSDQLKAQVDHQLPSSTQMTRYLYVYSRFLTAHKAGEILKAHDGQPSMTASVFARVTQVFRQSRGYATIADFIIRALREAEDPQILDVIIDIIHRDADVWTAMDFWPRLGDKLLDKYHMLEREGKDHERLVDLLRELAVKGRLNEEEEDEVKHLPVNPSQSSKVQKSEAPIADALEALPHVLSSNKDALAVSVVPALFAQNGDFDSWSSTWWATIVDVILRATVDQRSTLNGTLALHVSSVHAQCGHPFNDCVSGWLSGMTPIARLDLFGKKSSEIITRLLLFLVSQRYLSTMVLLEGMVFPIWKQTSAFALPPRKRLSSKMIQAISSSMDVVAQLLVSPPLNPSLPPLSIEESIITQASRQSVLQPPNVISLIQNLPVLVVFSQSRLLPEDMSAKIDDCVKRLGRTAEFKTAAFRNLSVLKDAFLAREWSEPGMEQELEGRMVDALKMIMSEDTLQSSPKGSLPEYDSSTRFSAWRWTRVVLEMRVEFKTLAARIKAPETTAKEVQEARQTLNQLVQATLERETNAEDVDLLAEVFKGVDSVVTQEILAAGMDRLASLLGQAIGAETETQLEAAVKVIDQLLRLLQSTTSYLSTSGTPQFFLDPTIHSSRHKLLDLLALALQSVERHFSTDWEQSLPHGISPPQPGTLLKIVVELLKFTLGTMAGDGSAGGMGVVRPNFGHLSVCFFRAVMAGQHILDESSAKSMADILAYIVDCTPPQSRSASQVSLLGETVSPHTQNTLASFPDLTAALPHLSPVPRSMSLVSLDASADDNTRDNIHINGDAYDLESAMPLDDRKWELFDYLGPSRKTYGPQDMYLASNPLRDQSSIPVSLFHPRMTRDAPPDSGQVRENKDDELPEDGEVKTTALPSPVEEDSGKGKPWERFASERNVGDGLSGEVTGARQLATRLFAVVDDISGEGRGEQESGELLETKKKVTIGRKEKKGSGTSKDPIAFDDANSEESGSEAPAAKKAKTSKTAAGASVAGSDATAPVNGAGRPATSGKAPARKSTGGKTTSKKAAVGKSTKEVTEDKPKAKRRRKSTME</sequence>
<feature type="compositionally biased region" description="Basic and acidic residues" evidence="12">
    <location>
        <begin position="1578"/>
        <end position="1595"/>
    </location>
</feature>
<reference evidence="14 15" key="1">
    <citation type="submission" date="2016-06" db="EMBL/GenBank/DDBJ databases">
        <title>Evolution of pathogenesis and genome organization in the Tremellales.</title>
        <authorList>
            <person name="Cuomo C."/>
            <person name="Litvintseva A."/>
            <person name="Heitman J."/>
            <person name="Chen Y."/>
            <person name="Sun S."/>
            <person name="Springer D."/>
            <person name="Dromer F."/>
            <person name="Young S."/>
            <person name="Zeng Q."/>
            <person name="Chapman S."/>
            <person name="Gujja S."/>
            <person name="Saif S."/>
            <person name="Birren B."/>
        </authorList>
    </citation>
    <scope>NUCLEOTIDE SEQUENCE [LARGE SCALE GENOMIC DNA]</scope>
    <source>
        <strain evidence="14 15">CBS 6273</strain>
    </source>
</reference>
<feature type="region of interest" description="Disordered" evidence="12">
    <location>
        <begin position="1"/>
        <end position="46"/>
    </location>
</feature>
<feature type="region of interest" description="Disordered" evidence="12">
    <location>
        <begin position="887"/>
        <end position="907"/>
    </location>
</feature>
<keyword evidence="8" id="KW-0804">Transcription</keyword>
<organism evidence="14 15">
    <name type="scientific">Cryptococcus amylolentus CBS 6273</name>
    <dbReference type="NCBI Taxonomy" id="1296118"/>
    <lineage>
        <taxon>Eukaryota</taxon>
        <taxon>Fungi</taxon>
        <taxon>Dikarya</taxon>
        <taxon>Basidiomycota</taxon>
        <taxon>Agaricomycotina</taxon>
        <taxon>Tremellomycetes</taxon>
        <taxon>Tremellales</taxon>
        <taxon>Cryptococcaceae</taxon>
        <taxon>Cryptococcus</taxon>
    </lineage>
</organism>
<comment type="function">
    <text evidence="10">Component of the SRB8-11 complex. The SRB8-11 complex is a regulatory module of the Mediator complex which is itself involved in regulation of basal and activated RNA polymerase II-dependent transcription. The SRB8-11 complex may be involved in the transcriptional repression of a subset of genes regulated by Mediator. It may inhibit the association of the Mediator complex with RNA polymerase II to form the holoenzyme complex.</text>
</comment>
<feature type="compositionally biased region" description="Low complexity" evidence="12">
    <location>
        <begin position="1705"/>
        <end position="1727"/>
    </location>
</feature>
<feature type="compositionally biased region" description="Basic and acidic residues" evidence="12">
    <location>
        <begin position="1765"/>
        <end position="1774"/>
    </location>
</feature>
<comment type="subunit">
    <text evidence="3">Component of the SRB8-11 complex, which itself associates with the Mediator complex.</text>
</comment>
<keyword evidence="7" id="KW-0010">Activator</keyword>
<evidence type="ECO:0000256" key="4">
    <source>
        <dbReference type="ARBA" id="ARBA00019622"/>
    </source>
</evidence>
<proteinExistence type="inferred from homology"/>
<dbReference type="GO" id="GO:0003712">
    <property type="term" value="F:transcription coregulator activity"/>
    <property type="evidence" value="ECO:0007669"/>
    <property type="project" value="InterPro"/>
</dbReference>
<dbReference type="Pfam" id="PF09497">
    <property type="entry name" value="Med12"/>
    <property type="match status" value="1"/>
</dbReference>
<evidence type="ECO:0000256" key="5">
    <source>
        <dbReference type="ARBA" id="ARBA00022491"/>
    </source>
</evidence>
<keyword evidence="9" id="KW-0539">Nucleus</keyword>
<evidence type="ECO:0000259" key="13">
    <source>
        <dbReference type="SMART" id="SM01281"/>
    </source>
</evidence>
<feature type="compositionally biased region" description="Low complexity" evidence="12">
    <location>
        <begin position="1748"/>
        <end position="1764"/>
    </location>
</feature>
<feature type="domain" description="Mediator complex subunit Med12" evidence="13">
    <location>
        <begin position="175"/>
        <end position="258"/>
    </location>
</feature>
<feature type="compositionally biased region" description="Basic residues" evidence="12">
    <location>
        <begin position="1775"/>
        <end position="1785"/>
    </location>
</feature>
<feature type="region of interest" description="Disordered" evidence="12">
    <location>
        <begin position="1656"/>
        <end position="1785"/>
    </location>
</feature>
<dbReference type="GO" id="GO:0016592">
    <property type="term" value="C:mediator complex"/>
    <property type="evidence" value="ECO:0007669"/>
    <property type="project" value="InterPro"/>
</dbReference>
<evidence type="ECO:0000256" key="2">
    <source>
        <dbReference type="ARBA" id="ARBA00010289"/>
    </source>
</evidence>
<protein>
    <recommendedName>
        <fullName evidence="4">Mediator of RNA polymerase II transcription subunit 12</fullName>
    </recommendedName>
    <alternativeName>
        <fullName evidence="11">Mediator complex subunit 12</fullName>
    </alternativeName>
</protein>
<gene>
    <name evidence="14" type="ORF">I350_03524</name>
</gene>
<keyword evidence="6" id="KW-0805">Transcription regulation</keyword>
<evidence type="ECO:0000256" key="9">
    <source>
        <dbReference type="ARBA" id="ARBA00023242"/>
    </source>
</evidence>
<evidence type="ECO:0000256" key="11">
    <source>
        <dbReference type="ARBA" id="ARBA00032010"/>
    </source>
</evidence>
<evidence type="ECO:0000256" key="10">
    <source>
        <dbReference type="ARBA" id="ARBA00025661"/>
    </source>
</evidence>
<comment type="subcellular location">
    <subcellularLocation>
        <location evidence="1">Nucleus</location>
    </subcellularLocation>
</comment>
<feature type="compositionally biased region" description="Polar residues" evidence="12">
    <location>
        <begin position="36"/>
        <end position="45"/>
    </location>
</feature>
<evidence type="ECO:0000256" key="6">
    <source>
        <dbReference type="ARBA" id="ARBA00023015"/>
    </source>
</evidence>
<feature type="region of interest" description="Disordered" evidence="12">
    <location>
        <begin position="1575"/>
        <end position="1623"/>
    </location>
</feature>
<accession>A0A1E3K6U4</accession>
<dbReference type="InterPro" id="IPR057344">
    <property type="entry name" value="ARM_SRB8"/>
</dbReference>
<evidence type="ECO:0000256" key="1">
    <source>
        <dbReference type="ARBA" id="ARBA00004123"/>
    </source>
</evidence>
<evidence type="ECO:0000313" key="14">
    <source>
        <dbReference type="EMBL" id="ODO07942.1"/>
    </source>
</evidence>
<dbReference type="GO" id="GO:0006357">
    <property type="term" value="P:regulation of transcription by RNA polymerase II"/>
    <property type="evidence" value="ECO:0007669"/>
    <property type="project" value="InterPro"/>
</dbReference>
<dbReference type="PANTHER" id="PTHR46567:SF1">
    <property type="entry name" value="MEDIATOR OF RNA POLYMERASE II TRANSCRIPTION SUBUNIT 12"/>
    <property type="match status" value="1"/>
</dbReference>
<dbReference type="Pfam" id="PF25326">
    <property type="entry name" value="ARM_SRB8"/>
    <property type="match status" value="1"/>
</dbReference>
<name>A0A1E3K6U4_9TREE</name>
<evidence type="ECO:0000313" key="15">
    <source>
        <dbReference type="Proteomes" id="UP000095149"/>
    </source>
</evidence>
<keyword evidence="5" id="KW-0678">Repressor</keyword>
<comment type="similarity">
    <text evidence="2">Belongs to the Mediator complex subunit 12 family.</text>
</comment>
<dbReference type="InterPro" id="IPR019035">
    <property type="entry name" value="Mediator_Med12"/>
</dbReference>
<evidence type="ECO:0000256" key="7">
    <source>
        <dbReference type="ARBA" id="ARBA00023159"/>
    </source>
</evidence>
<evidence type="ECO:0000256" key="8">
    <source>
        <dbReference type="ARBA" id="ARBA00023163"/>
    </source>
</evidence>
<dbReference type="SMART" id="SM01281">
    <property type="entry name" value="Med12"/>
    <property type="match status" value="1"/>
</dbReference>
<dbReference type="EMBL" id="MEKH01000005">
    <property type="protein sequence ID" value="ODO07942.1"/>
    <property type="molecule type" value="Genomic_DNA"/>
</dbReference>
<dbReference type="PANTHER" id="PTHR46567">
    <property type="entry name" value="MEDIATOR OF RNA POLYMERASE II TRANSCRIPTION SUBUNIT 12"/>
    <property type="match status" value="1"/>
</dbReference>
<feature type="compositionally biased region" description="Basic and acidic residues" evidence="12">
    <location>
        <begin position="1658"/>
        <end position="1674"/>
    </location>
</feature>
<dbReference type="OrthoDB" id="20828at2759"/>